<dbReference type="RefSeq" id="WP_069969296.1">
    <property type="nucleotide sequence ID" value="NZ_CM124774.1"/>
</dbReference>
<evidence type="ECO:0000256" key="1">
    <source>
        <dbReference type="SAM" id="Phobius"/>
    </source>
</evidence>
<dbReference type="AlphaFoldDB" id="A0A1E5QER2"/>
<dbReference type="InterPro" id="IPR011050">
    <property type="entry name" value="Pectin_lyase_fold/virulence"/>
</dbReference>
<accession>A0A1E5QER2</accession>
<keyword evidence="1" id="KW-0812">Transmembrane</keyword>
<keyword evidence="1" id="KW-1133">Transmembrane helix</keyword>
<comment type="caution">
    <text evidence="2">The sequence shown here is derived from an EMBL/GenBank/DDBJ whole genome shotgun (WGS) entry which is preliminary data.</text>
</comment>
<dbReference type="SUPFAM" id="SSF51126">
    <property type="entry name" value="Pectin lyase-like"/>
    <property type="match status" value="1"/>
</dbReference>
<sequence>MRSRLFFHRLTRILQSICIAGFVFSLVVGIYYFSLPQSAPVGEVLPSVVAQSRPSAATSNCPQPAGVPSDNPIQTDYSNPTYAWTDSIRWRCVYNIQDFSGATVDAQFQKARDAAAANGGGVVYFPAGTYQFQDDLYLRDGVVIRGETPAMRQAKSEGYAPLTKFVFPEYQPRLSGDGTPNQTAFKKILTTSPNSDRNLGIVNIDVNRAAIYFLADIERAQNRNIVVFGVRSNNVAEPEAGVPDRSFQPGWLRYSDRFSANIKITAYENVLVANNRLNDAITDNYEQPGYRIKPLRGEQIITYDRGDRVPFNYANHYGIVVNRSGKFGWAETPQTQPGLFRQGIAILDNWVYHEMRVAIHAAGQGLLIKDNQIRDRRNKQWWTDPTGLREPRGAVTYENRAIDWSGWDVRVEGNQYEVYRHQVMDTKYWSVDGEGILIQECCGGTSIQGAIVRQNQGNSYIGFYKTPVMDNVTIADNQLRANVTDTPLIYVNADTNNHPSPMSNVIIENNQIDDSILARASAGGTGNRIRNNRGGGGGSIEYSCHVNLSANTGFALKPCLPGK</sequence>
<evidence type="ECO:0000313" key="2">
    <source>
        <dbReference type="EMBL" id="OEJ73155.1"/>
    </source>
</evidence>
<dbReference type="InterPro" id="IPR012334">
    <property type="entry name" value="Pectin_lyas_fold"/>
</dbReference>
<protein>
    <submittedName>
        <fullName evidence="2">Uncharacterized protein</fullName>
    </submittedName>
</protein>
<dbReference type="OrthoDB" id="436388at2"/>
<dbReference type="EMBL" id="MJGC01000099">
    <property type="protein sequence ID" value="OEJ73155.1"/>
    <property type="molecule type" value="Genomic_DNA"/>
</dbReference>
<gene>
    <name evidence="2" type="ORF">BH720_21665</name>
</gene>
<organism evidence="2">
    <name type="scientific">Desertifilum tharense IPPAS B-1220</name>
    <dbReference type="NCBI Taxonomy" id="1781255"/>
    <lineage>
        <taxon>Bacteria</taxon>
        <taxon>Bacillati</taxon>
        <taxon>Cyanobacteriota</taxon>
        <taxon>Cyanophyceae</taxon>
        <taxon>Desertifilales</taxon>
        <taxon>Desertifilaceae</taxon>
        <taxon>Desertifilum</taxon>
    </lineage>
</organism>
<name>A0A1E5QER2_9CYAN</name>
<proteinExistence type="predicted"/>
<reference evidence="2" key="1">
    <citation type="submission" date="2016-09" db="EMBL/GenBank/DDBJ databases">
        <title>Draft genome of thermotolerant cyanobacterium Desertifilum sp. strain IPPAS B-1220.</title>
        <authorList>
            <person name="Sinetova M.A."/>
            <person name="Bolakhan K."/>
            <person name="Zayadan B.K."/>
            <person name="Mironov K.S."/>
            <person name="Ustinova V."/>
            <person name="Kupriyanova E.V."/>
            <person name="Sidorov R.A."/>
            <person name="Skrypnik A.N."/>
            <person name="Gogoleva N.E."/>
            <person name="Gogolev Y.V."/>
            <person name="Los D.A."/>
        </authorList>
    </citation>
    <scope>NUCLEOTIDE SEQUENCE [LARGE SCALE GENOMIC DNA]</scope>
    <source>
        <strain evidence="2">IPPAS B-1220</strain>
    </source>
</reference>
<dbReference type="Gene3D" id="2.160.20.10">
    <property type="entry name" value="Single-stranded right-handed beta-helix, Pectin lyase-like"/>
    <property type="match status" value="1"/>
</dbReference>
<feature type="transmembrane region" description="Helical" evidence="1">
    <location>
        <begin position="12"/>
        <end position="33"/>
    </location>
</feature>
<keyword evidence="1" id="KW-0472">Membrane</keyword>